<evidence type="ECO:0000313" key="2">
    <source>
        <dbReference type="EMBL" id="GEO33445.1"/>
    </source>
</evidence>
<keyword evidence="1" id="KW-1133">Transmembrane helix</keyword>
<dbReference type="EMBL" id="BJYY01000009">
    <property type="protein sequence ID" value="GEO33445.1"/>
    <property type="molecule type" value="Genomic_DNA"/>
</dbReference>
<evidence type="ECO:0000256" key="1">
    <source>
        <dbReference type="SAM" id="Phobius"/>
    </source>
</evidence>
<keyword evidence="3" id="KW-1185">Reference proteome</keyword>
<keyword evidence="1" id="KW-0472">Membrane</keyword>
<dbReference type="Proteomes" id="UP000321181">
    <property type="component" value="Unassembled WGS sequence"/>
</dbReference>
<organism evidence="2 3">
    <name type="scientific">Cellulomonas aerilata</name>
    <dbReference type="NCBI Taxonomy" id="515326"/>
    <lineage>
        <taxon>Bacteria</taxon>
        <taxon>Bacillati</taxon>
        <taxon>Actinomycetota</taxon>
        <taxon>Actinomycetes</taxon>
        <taxon>Micrococcales</taxon>
        <taxon>Cellulomonadaceae</taxon>
        <taxon>Cellulomonas</taxon>
    </lineage>
</organism>
<gene>
    <name evidence="2" type="ORF">CAE01nite_11700</name>
</gene>
<reference evidence="2 3" key="1">
    <citation type="submission" date="2019-07" db="EMBL/GenBank/DDBJ databases">
        <title>Whole genome shotgun sequence of Cellulomonas aerilata NBRC 106308.</title>
        <authorList>
            <person name="Hosoyama A."/>
            <person name="Uohara A."/>
            <person name="Ohji S."/>
            <person name="Ichikawa N."/>
        </authorList>
    </citation>
    <scope>NUCLEOTIDE SEQUENCE [LARGE SCALE GENOMIC DNA]</scope>
    <source>
        <strain evidence="2 3">NBRC 106308</strain>
    </source>
</reference>
<evidence type="ECO:0000313" key="3">
    <source>
        <dbReference type="Proteomes" id="UP000321181"/>
    </source>
</evidence>
<comment type="caution">
    <text evidence="2">The sequence shown here is derived from an EMBL/GenBank/DDBJ whole genome shotgun (WGS) entry which is preliminary data.</text>
</comment>
<proteinExistence type="predicted"/>
<accession>A0A512DAG9</accession>
<sequence length="109" mass="12188">MPVLWFIVWTVLVLATLAGAFWLGRDLWRKSRALLAELERAGRVVGELGDRAEALTAAAEAQPLHHDLLGDPDVHRARLAALQAARAARRAQRQLRHATTFAGWRAYTR</sequence>
<name>A0A512DAG9_9CELL</name>
<feature type="transmembrane region" description="Helical" evidence="1">
    <location>
        <begin position="6"/>
        <end position="24"/>
    </location>
</feature>
<keyword evidence="1" id="KW-0812">Transmembrane</keyword>
<protein>
    <submittedName>
        <fullName evidence="2">Uncharacterized protein</fullName>
    </submittedName>
</protein>
<dbReference type="AlphaFoldDB" id="A0A512DAG9"/>